<dbReference type="Pfam" id="PF18134">
    <property type="entry name" value="AGS_C"/>
    <property type="match status" value="1"/>
</dbReference>
<accession>E3BGI1</accession>
<proteinExistence type="predicted"/>
<dbReference type="eggNOG" id="COG1746">
    <property type="taxonomic scope" value="Bacteria"/>
</dbReference>
<organism evidence="3 4">
    <name type="scientific">Vibrio caribbeanicus ATCC BAA-2122</name>
    <dbReference type="NCBI Taxonomy" id="796620"/>
    <lineage>
        <taxon>Bacteria</taxon>
        <taxon>Pseudomonadati</taxon>
        <taxon>Pseudomonadota</taxon>
        <taxon>Gammaproteobacteria</taxon>
        <taxon>Vibrionales</taxon>
        <taxon>Vibrionaceae</taxon>
        <taxon>Vibrio</taxon>
    </lineage>
</organism>
<dbReference type="Pfam" id="PF18144">
    <property type="entry name" value="SMODS"/>
    <property type="match status" value="1"/>
</dbReference>
<comment type="caution">
    <text evidence="3">The sequence shown here is derived from an EMBL/GenBank/DDBJ whole genome shotgun (WGS) entry which is preliminary data.</text>
</comment>
<name>E3BGI1_9VIBR</name>
<dbReference type="Proteomes" id="UP000002943">
    <property type="component" value="Unassembled WGS sequence"/>
</dbReference>
<protein>
    <recommendedName>
        <fullName evidence="2">Adenylyl/Guanylyl and SMODS C-terminal sensor domain-containing protein</fullName>
    </recommendedName>
</protein>
<dbReference type="OrthoDB" id="2082416at2"/>
<dbReference type="GO" id="GO:0016779">
    <property type="term" value="F:nucleotidyltransferase activity"/>
    <property type="evidence" value="ECO:0007669"/>
    <property type="project" value="InterPro"/>
</dbReference>
<evidence type="ECO:0000313" key="3">
    <source>
        <dbReference type="EMBL" id="EFP97789.1"/>
    </source>
</evidence>
<feature type="domain" description="Adenylyl/Guanylyl and SMODS C-terminal sensor" evidence="2">
    <location>
        <begin position="295"/>
        <end position="420"/>
    </location>
</feature>
<evidence type="ECO:0000313" key="4">
    <source>
        <dbReference type="Proteomes" id="UP000002943"/>
    </source>
</evidence>
<dbReference type="STRING" id="796620.VIBC2010_00799"/>
<evidence type="ECO:0000256" key="1">
    <source>
        <dbReference type="ARBA" id="ARBA00023118"/>
    </source>
</evidence>
<keyword evidence="4" id="KW-1185">Reference proteome</keyword>
<sequence length="421" mass="48726">MTVQSDFKSFLTNLQIKNAGQISGRYGSITRRLNMHFRDSESKTANSLQVGSYGRYTGIDGISDLDMLYIMPPSLWGTYKKDQSGLLDVCKEQIKKVYPQTETKKDRNVIVVSFSNYVIEVVPVFKLTNGKYYYPDTYNGGSWLVCDPKAELKEFKEKNKERNGNLRRLAKMVRAWRTRNNIEMSGFLIDTLCYRFIDKNEDFDNTSYGKYDVLVRDFFEFLENEPDKQYYLAPGSNSHVKVKKKFQSDAKAAREDCDEAITARAEAKADKCNRYYKSVFGRKFPNNTAVAKAETTEEFIEHKYEQDLKYNIALDCEVKTDVMTNFLSRMLDSKERILPERKLKFTAMNIDIVGDFELKWKVLNQGDIADRRNNIRGQIVDDDGTRTKTETADFYGDHLVECYALQNNVVVARDRIEVPIA</sequence>
<dbReference type="Gene3D" id="3.30.460.10">
    <property type="entry name" value="Beta Polymerase, domain 2"/>
    <property type="match status" value="1"/>
</dbReference>
<reference evidence="3 4" key="1">
    <citation type="journal article" date="2012" name="Int. J. Syst. Evol. Microbiol.">
        <title>Vibrio caribbeanicus sp. nov., isolated from the marine sponge Scleritoderma cyanea.</title>
        <authorList>
            <person name="Hoffmann M."/>
            <person name="Monday S.R."/>
            <person name="Allard M.W."/>
            <person name="Strain E.A."/>
            <person name="Whittaker P."/>
            <person name="Naum M."/>
            <person name="McCarthy P.J."/>
            <person name="Lopez J.V."/>
            <person name="Fischer M."/>
            <person name="Brown E.W."/>
        </authorList>
    </citation>
    <scope>NUCLEOTIDE SEQUENCE [LARGE SCALE GENOMIC DNA]</scope>
    <source>
        <strain evidence="3 4">ATCC BAA-2122</strain>
    </source>
</reference>
<dbReference type="RefSeq" id="WP_009600068.1">
    <property type="nucleotide sequence ID" value="NZ_AEIU01000046.1"/>
</dbReference>
<evidence type="ECO:0000259" key="2">
    <source>
        <dbReference type="Pfam" id="PF18134"/>
    </source>
</evidence>
<dbReference type="InterPro" id="IPR006116">
    <property type="entry name" value="NT_2-5OAS_ClassI-CCAase"/>
</dbReference>
<dbReference type="InterPro" id="IPR040511">
    <property type="entry name" value="AGS_C"/>
</dbReference>
<dbReference type="CDD" id="cd05400">
    <property type="entry name" value="NT_2-5OAS_ClassI-CCAase"/>
    <property type="match status" value="1"/>
</dbReference>
<keyword evidence="1" id="KW-0051">Antiviral defense</keyword>
<gene>
    <name evidence="3" type="ORF">VIBC2010_00799</name>
</gene>
<dbReference type="InterPro" id="IPR043519">
    <property type="entry name" value="NT_sf"/>
</dbReference>
<dbReference type="EMBL" id="AEIU01000046">
    <property type="protein sequence ID" value="EFP97789.1"/>
    <property type="molecule type" value="Genomic_DNA"/>
</dbReference>
<dbReference type="AlphaFoldDB" id="E3BGI1"/>
<dbReference type="GO" id="GO:0051607">
    <property type="term" value="P:defense response to virus"/>
    <property type="evidence" value="ECO:0007669"/>
    <property type="project" value="UniProtKB-KW"/>
</dbReference>
<dbReference type="SUPFAM" id="SSF81301">
    <property type="entry name" value="Nucleotidyltransferase"/>
    <property type="match status" value="1"/>
</dbReference>